<proteinExistence type="predicted"/>
<feature type="compositionally biased region" description="Basic and acidic residues" evidence="1">
    <location>
        <begin position="77"/>
        <end position="131"/>
    </location>
</feature>
<protein>
    <submittedName>
        <fullName evidence="2">Uncharacterized protein</fullName>
    </submittedName>
</protein>
<feature type="compositionally biased region" description="Basic and acidic residues" evidence="1">
    <location>
        <begin position="20"/>
        <end position="40"/>
    </location>
</feature>
<name>A0ABR3LZX2_9TELE</name>
<accession>A0ABR3LZX2</accession>
<evidence type="ECO:0000313" key="3">
    <source>
        <dbReference type="Proteomes" id="UP001558613"/>
    </source>
</evidence>
<comment type="caution">
    <text evidence="2">The sequence shown here is derived from an EMBL/GenBank/DDBJ whole genome shotgun (WGS) entry which is preliminary data.</text>
</comment>
<feature type="region of interest" description="Disordered" evidence="1">
    <location>
        <begin position="20"/>
        <end position="131"/>
    </location>
</feature>
<keyword evidence="3" id="KW-1185">Reference proteome</keyword>
<dbReference type="EMBL" id="JAYMGO010000017">
    <property type="protein sequence ID" value="KAL1258105.1"/>
    <property type="molecule type" value="Genomic_DNA"/>
</dbReference>
<sequence>MDACNLCYKQIQLQWQVGRCARDGSEDVEQQSHDESKPDNEWEIGLSLPSLGAGPDADVEKGETIGPGSTMGMKGGKWGERKRGGTKREREREKVRDGGKERERRREIKRRNSETVRKTARENVRDGGIKR</sequence>
<dbReference type="Proteomes" id="UP001558613">
    <property type="component" value="Unassembled WGS sequence"/>
</dbReference>
<evidence type="ECO:0000313" key="2">
    <source>
        <dbReference type="EMBL" id="KAL1258105.1"/>
    </source>
</evidence>
<organism evidence="2 3">
    <name type="scientific">Cirrhinus molitorella</name>
    <name type="common">mud carp</name>
    <dbReference type="NCBI Taxonomy" id="172907"/>
    <lineage>
        <taxon>Eukaryota</taxon>
        <taxon>Metazoa</taxon>
        <taxon>Chordata</taxon>
        <taxon>Craniata</taxon>
        <taxon>Vertebrata</taxon>
        <taxon>Euteleostomi</taxon>
        <taxon>Actinopterygii</taxon>
        <taxon>Neopterygii</taxon>
        <taxon>Teleostei</taxon>
        <taxon>Ostariophysi</taxon>
        <taxon>Cypriniformes</taxon>
        <taxon>Cyprinidae</taxon>
        <taxon>Labeoninae</taxon>
        <taxon>Labeonini</taxon>
        <taxon>Cirrhinus</taxon>
    </lineage>
</organism>
<evidence type="ECO:0000256" key="1">
    <source>
        <dbReference type="SAM" id="MobiDB-lite"/>
    </source>
</evidence>
<reference evidence="2 3" key="1">
    <citation type="submission" date="2023-09" db="EMBL/GenBank/DDBJ databases">
        <authorList>
            <person name="Wang M."/>
        </authorList>
    </citation>
    <scope>NUCLEOTIDE SEQUENCE [LARGE SCALE GENOMIC DNA]</scope>
    <source>
        <strain evidence="2">GT-2023</strain>
        <tissue evidence="2">Liver</tissue>
    </source>
</reference>
<gene>
    <name evidence="2" type="ORF">QQF64_011349</name>
</gene>